<comment type="caution">
    <text evidence="1">The sequence shown here is derived from an EMBL/GenBank/DDBJ whole genome shotgun (WGS) entry which is preliminary data.</text>
</comment>
<proteinExistence type="predicted"/>
<dbReference type="Pfam" id="PF09837">
    <property type="entry name" value="DUF2064"/>
    <property type="match status" value="1"/>
</dbReference>
<dbReference type="AlphaFoldDB" id="A0A7C2M059"/>
<dbReference type="SUPFAM" id="SSF53448">
    <property type="entry name" value="Nucleotide-diphospho-sugar transferases"/>
    <property type="match status" value="1"/>
</dbReference>
<dbReference type="EMBL" id="DSEE01000228">
    <property type="protein sequence ID" value="HER40186.1"/>
    <property type="molecule type" value="Genomic_DNA"/>
</dbReference>
<organism evidence="1">
    <name type="scientific">Salinimicrobium catena</name>
    <dbReference type="NCBI Taxonomy" id="390640"/>
    <lineage>
        <taxon>Bacteria</taxon>
        <taxon>Pseudomonadati</taxon>
        <taxon>Bacteroidota</taxon>
        <taxon>Flavobacteriia</taxon>
        <taxon>Flavobacteriales</taxon>
        <taxon>Flavobacteriaceae</taxon>
        <taxon>Salinimicrobium</taxon>
    </lineage>
</organism>
<protein>
    <submittedName>
        <fullName evidence="1">Glycosyltransferase</fullName>
    </submittedName>
</protein>
<dbReference type="InterPro" id="IPR018641">
    <property type="entry name" value="Trfase_1_rSAM/seldom-assoc"/>
</dbReference>
<dbReference type="PANTHER" id="PTHR36529:SF1">
    <property type="entry name" value="GLYCOSYLTRANSFERASE"/>
    <property type="match status" value="1"/>
</dbReference>
<dbReference type="PANTHER" id="PTHR36529">
    <property type="entry name" value="SLL1095 PROTEIN"/>
    <property type="match status" value="1"/>
</dbReference>
<dbReference type="Gene3D" id="3.90.550.10">
    <property type="entry name" value="Spore Coat Polysaccharide Biosynthesis Protein SpsA, Chain A"/>
    <property type="match status" value="1"/>
</dbReference>
<gene>
    <name evidence="1" type="ORF">ENO10_03105</name>
</gene>
<evidence type="ECO:0000313" key="1">
    <source>
        <dbReference type="EMBL" id="HER40186.1"/>
    </source>
</evidence>
<dbReference type="NCBIfam" id="TIGR04282">
    <property type="entry name" value="glyco_like_cofC"/>
    <property type="match status" value="1"/>
</dbReference>
<sequence length="169" mass="19231">MNTNKDLLIIFTRNPVLGKVKRRLAAKIGDPAALRLYEFLLKHTHEVTKDLTCDKIVFYSEEIVQEDIWDNGIFQKKRQEGNDLGERMKNAFSEGFADGYTNVVIIGSDLFDLQKEDLKKAFSGLNKFDYVVGPAQDGGYYLLGMKSLNSKLFRNKSWGSDAVLQQTLQ</sequence>
<reference evidence="1" key="1">
    <citation type="journal article" date="2020" name="mSystems">
        <title>Genome- and Community-Level Interaction Insights into Carbon Utilization and Element Cycling Functions of Hydrothermarchaeota in Hydrothermal Sediment.</title>
        <authorList>
            <person name="Zhou Z."/>
            <person name="Liu Y."/>
            <person name="Xu W."/>
            <person name="Pan J."/>
            <person name="Luo Z.H."/>
            <person name="Li M."/>
        </authorList>
    </citation>
    <scope>NUCLEOTIDE SEQUENCE [LARGE SCALE GENOMIC DNA]</scope>
    <source>
        <strain evidence="1">SpSt-1235</strain>
    </source>
</reference>
<name>A0A7C2M059_9FLAO</name>
<accession>A0A7C2M059</accession>
<feature type="non-terminal residue" evidence="1">
    <location>
        <position position="169"/>
    </location>
</feature>
<dbReference type="InterPro" id="IPR029044">
    <property type="entry name" value="Nucleotide-diphossugar_trans"/>
</dbReference>
<dbReference type="Proteomes" id="UP000885753">
    <property type="component" value="Unassembled WGS sequence"/>
</dbReference>